<keyword evidence="1" id="KW-1133">Transmembrane helix</keyword>
<feature type="transmembrane region" description="Helical" evidence="1">
    <location>
        <begin position="51"/>
        <end position="70"/>
    </location>
</feature>
<dbReference type="AlphaFoldDB" id="A0A099FFZ5"/>
<organism evidence="2 3">
    <name type="scientific">Paracoccus sphaerophysae</name>
    <dbReference type="NCBI Taxonomy" id="690417"/>
    <lineage>
        <taxon>Bacteria</taxon>
        <taxon>Pseudomonadati</taxon>
        <taxon>Pseudomonadota</taxon>
        <taxon>Alphaproteobacteria</taxon>
        <taxon>Rhodobacterales</taxon>
        <taxon>Paracoccaceae</taxon>
        <taxon>Paracoccus</taxon>
    </lineage>
</organism>
<protein>
    <recommendedName>
        <fullName evidence="4">Integral membrane protein</fullName>
    </recommendedName>
</protein>
<keyword evidence="1" id="KW-0812">Transmembrane</keyword>
<evidence type="ECO:0000256" key="1">
    <source>
        <dbReference type="SAM" id="Phobius"/>
    </source>
</evidence>
<evidence type="ECO:0000313" key="2">
    <source>
        <dbReference type="EMBL" id="KGJ09675.1"/>
    </source>
</evidence>
<dbReference type="RefSeq" id="WP_036715929.1">
    <property type="nucleotide sequence ID" value="NZ_JRKS01000001.1"/>
</dbReference>
<dbReference type="EMBL" id="JRKS01000001">
    <property type="protein sequence ID" value="KGJ09675.1"/>
    <property type="molecule type" value="Genomic_DNA"/>
</dbReference>
<name>A0A099FFZ5_9RHOB</name>
<reference evidence="2 3" key="1">
    <citation type="submission" date="2014-09" db="EMBL/GenBank/DDBJ databases">
        <authorList>
            <person name="McGinnis J.M."/>
            <person name="Wolfgang W.J."/>
        </authorList>
    </citation>
    <scope>NUCLEOTIDE SEQUENCE [LARGE SCALE GENOMIC DNA]</scope>
    <source>
        <strain evidence="2 3">HAMBI 3106</strain>
    </source>
</reference>
<keyword evidence="1" id="KW-0472">Membrane</keyword>
<evidence type="ECO:0008006" key="4">
    <source>
        <dbReference type="Google" id="ProtNLM"/>
    </source>
</evidence>
<dbReference type="STRING" id="690417.IC63_00580"/>
<dbReference type="InterPro" id="IPR019253">
    <property type="entry name" value="DUF2244_TM"/>
</dbReference>
<keyword evidence="3" id="KW-1185">Reference proteome</keyword>
<evidence type="ECO:0000313" key="3">
    <source>
        <dbReference type="Proteomes" id="UP000029917"/>
    </source>
</evidence>
<reference evidence="2 3" key="2">
    <citation type="submission" date="2014-10" db="EMBL/GenBank/DDBJ databases">
        <title>Paracoccus sanguinis sp. nov., isolated from clinical specimens of New York State patients.</title>
        <authorList>
            <person name="Mingle L.A."/>
            <person name="Cole J.A."/>
            <person name="Lapierre P."/>
            <person name="Musser K.A."/>
        </authorList>
    </citation>
    <scope>NUCLEOTIDE SEQUENCE [LARGE SCALE GENOMIC DNA]</scope>
    <source>
        <strain evidence="2 3">HAMBI 3106</strain>
    </source>
</reference>
<dbReference type="Pfam" id="PF10003">
    <property type="entry name" value="DUF2244"/>
    <property type="match status" value="1"/>
</dbReference>
<accession>A0A099FFZ5</accession>
<gene>
    <name evidence="2" type="ORF">IC63_00580</name>
</gene>
<proteinExistence type="predicted"/>
<dbReference type="Proteomes" id="UP000029917">
    <property type="component" value="Unassembled WGS sequence"/>
</dbReference>
<feature type="transmembrane region" description="Helical" evidence="1">
    <location>
        <begin position="27"/>
        <end position="45"/>
    </location>
</feature>
<dbReference type="OrthoDB" id="9808190at2"/>
<comment type="caution">
    <text evidence="2">The sequence shown here is derived from an EMBL/GenBank/DDBJ whole genome shotgun (WGS) entry which is preliminary data.</text>
</comment>
<sequence length="164" mass="18196">MPYEWQPDSGEARRLLIWRHRSLTPQGFAWVIGAAAVALVLPLVAVIGRAVMWGLLPFAAAALVGLWWAVQHGWRGGGPFEEVTLTRDRMGVTRHDSGRKPRHWQGNPYWVRLALHSDGPVEDYLTLSDGARMIELGAFLAPEERRALRAELEAALAGLRQATG</sequence>